<keyword evidence="1" id="KW-0472">Membrane</keyword>
<sequence length="141" mass="15244">MTNGPTRDAVLGWLQARIGRQLTPAEQADVLAAARAEGDAADALMAAFAAEFNVDMAGWRPELHRDDQAALLQPGFPIRRPPAFGLRLPVPVSLLHASALAGRWVERLPDLRPARSLAWLNLPLLLVGLPLLTALVIAVFF</sequence>
<keyword evidence="1" id="KW-1133">Transmembrane helix</keyword>
<organism evidence="2 3">
    <name type="scientific">Neotabrizicola shimadae</name>
    <dbReference type="NCBI Taxonomy" id="2807096"/>
    <lineage>
        <taxon>Bacteria</taxon>
        <taxon>Pseudomonadati</taxon>
        <taxon>Pseudomonadota</taxon>
        <taxon>Alphaproteobacteria</taxon>
        <taxon>Rhodobacterales</taxon>
        <taxon>Paracoccaceae</taxon>
        <taxon>Neotabrizicola</taxon>
    </lineage>
</organism>
<dbReference type="KEGG" id="nsm:JO391_14710"/>
<keyword evidence="1" id="KW-0812">Transmembrane</keyword>
<dbReference type="Proteomes" id="UP000826300">
    <property type="component" value="Chromosome"/>
</dbReference>
<dbReference type="AlphaFoldDB" id="A0A8G0ZS29"/>
<name>A0A8G0ZS29_9RHOB</name>
<gene>
    <name evidence="2" type="ORF">JO391_14710</name>
</gene>
<evidence type="ECO:0000313" key="3">
    <source>
        <dbReference type="Proteomes" id="UP000826300"/>
    </source>
</evidence>
<keyword evidence="3" id="KW-1185">Reference proteome</keyword>
<evidence type="ECO:0000313" key="2">
    <source>
        <dbReference type="EMBL" id="QYZ68987.1"/>
    </source>
</evidence>
<dbReference type="EMBL" id="CP069370">
    <property type="protein sequence ID" value="QYZ68987.1"/>
    <property type="molecule type" value="Genomic_DNA"/>
</dbReference>
<reference evidence="2" key="1">
    <citation type="submission" date="2021-02" db="EMBL/GenBank/DDBJ databases">
        <title>Rhodobacter shimadae sp. nov., an aerobic anoxygenic phototrophic bacterium isolated from a hot spring.</title>
        <authorList>
            <person name="Muramatsu S."/>
            <person name="Haruta S."/>
            <person name="Hirose S."/>
            <person name="Hanada S."/>
        </authorList>
    </citation>
    <scope>NUCLEOTIDE SEQUENCE</scope>
    <source>
        <strain evidence="2">N10</strain>
    </source>
</reference>
<accession>A0A8G0ZS29</accession>
<dbReference type="RefSeq" id="WP_220661206.1">
    <property type="nucleotide sequence ID" value="NZ_CP069370.1"/>
</dbReference>
<feature type="transmembrane region" description="Helical" evidence="1">
    <location>
        <begin position="117"/>
        <end position="140"/>
    </location>
</feature>
<evidence type="ECO:0000256" key="1">
    <source>
        <dbReference type="SAM" id="Phobius"/>
    </source>
</evidence>
<proteinExistence type="predicted"/>
<protein>
    <submittedName>
        <fullName evidence="2">Uncharacterized protein</fullName>
    </submittedName>
</protein>